<reference evidence="3" key="1">
    <citation type="submission" date="2023-05" db="EMBL/GenBank/DDBJ databases">
        <title>Draft genome of Pseudofrankia sp. BMG5.37.</title>
        <authorList>
            <person name="Gtari M."/>
            <person name="Ghodhbane F."/>
            <person name="Sbissi I."/>
        </authorList>
    </citation>
    <scope>NUCLEOTIDE SEQUENCE [LARGE SCALE GENOMIC DNA]</scope>
    <source>
        <strain evidence="3">BMG 814</strain>
    </source>
</reference>
<evidence type="ECO:0000313" key="3">
    <source>
        <dbReference type="Proteomes" id="UP001233673"/>
    </source>
</evidence>
<dbReference type="Pfam" id="PF13302">
    <property type="entry name" value="Acetyltransf_3"/>
    <property type="match status" value="1"/>
</dbReference>
<dbReference type="InterPro" id="IPR051531">
    <property type="entry name" value="N-acetyltransferase"/>
</dbReference>
<comment type="caution">
    <text evidence="2">The sequence shown here is derived from an EMBL/GenBank/DDBJ whole genome shotgun (WGS) entry which is preliminary data.</text>
</comment>
<dbReference type="SUPFAM" id="SSF55729">
    <property type="entry name" value="Acyl-CoA N-acyltransferases (Nat)"/>
    <property type="match status" value="1"/>
</dbReference>
<dbReference type="PROSITE" id="PS51186">
    <property type="entry name" value="GNAT"/>
    <property type="match status" value="1"/>
</dbReference>
<gene>
    <name evidence="2" type="ORF">QOZ88_02640</name>
</gene>
<evidence type="ECO:0000313" key="2">
    <source>
        <dbReference type="EMBL" id="MDP5181521.1"/>
    </source>
</evidence>
<keyword evidence="3" id="KW-1185">Reference proteome</keyword>
<accession>A0ABT9I7H2</accession>
<dbReference type="PANTHER" id="PTHR43792:SF13">
    <property type="entry name" value="ACETYLTRANSFERASE"/>
    <property type="match status" value="1"/>
</dbReference>
<dbReference type="Gene3D" id="3.40.630.30">
    <property type="match status" value="1"/>
</dbReference>
<feature type="domain" description="N-acetyltransferase" evidence="1">
    <location>
        <begin position="16"/>
        <end position="173"/>
    </location>
</feature>
<dbReference type="PANTHER" id="PTHR43792">
    <property type="entry name" value="GNAT FAMILY, PUTATIVE (AFU_ORTHOLOGUE AFUA_3G00765)-RELATED-RELATED"/>
    <property type="match status" value="1"/>
</dbReference>
<evidence type="ECO:0000259" key="1">
    <source>
        <dbReference type="PROSITE" id="PS51186"/>
    </source>
</evidence>
<dbReference type="Proteomes" id="UP001233673">
    <property type="component" value="Unassembled WGS sequence"/>
</dbReference>
<dbReference type="EC" id="2.-.-.-" evidence="2"/>
<name>A0ABT9I7H2_9ACTN</name>
<protein>
    <submittedName>
        <fullName evidence="2">GNAT family protein</fullName>
        <ecNumber evidence="2">2.-.-.-</ecNumber>
    </submittedName>
</protein>
<dbReference type="InterPro" id="IPR016181">
    <property type="entry name" value="Acyl_CoA_acyltransferase"/>
</dbReference>
<organism evidence="2 3">
    <name type="scientific">Blastococcus carthaginiensis</name>
    <dbReference type="NCBI Taxonomy" id="3050034"/>
    <lineage>
        <taxon>Bacteria</taxon>
        <taxon>Bacillati</taxon>
        <taxon>Actinomycetota</taxon>
        <taxon>Actinomycetes</taxon>
        <taxon>Geodermatophilales</taxon>
        <taxon>Geodermatophilaceae</taxon>
        <taxon>Blastococcus</taxon>
    </lineage>
</organism>
<dbReference type="GO" id="GO:0016740">
    <property type="term" value="F:transferase activity"/>
    <property type="evidence" value="ECO:0007669"/>
    <property type="project" value="UniProtKB-KW"/>
</dbReference>
<keyword evidence="2" id="KW-0808">Transferase</keyword>
<dbReference type="RefSeq" id="WP_305998239.1">
    <property type="nucleotide sequence ID" value="NZ_JASNFN010000001.1"/>
</dbReference>
<dbReference type="EMBL" id="JASNFN010000001">
    <property type="protein sequence ID" value="MDP5181521.1"/>
    <property type="molecule type" value="Genomic_DNA"/>
</dbReference>
<proteinExistence type="predicted"/>
<sequence length="177" mass="18539">MSPGLPVVELVALGPAALRALADGDLVAAEAAAPVLLSPYLAGPECRWVWGVRAEQVVADPASARWITRVVRDRGRGLTVGQAGFHGPPDAAGMVEVGYSTDPLHRRQGYARAALRALLAWAAEEPAVTTVRASVAPANTASRDLVLAEGFVAVGEQVDEEDGLEIVYEVPAGVRLR</sequence>
<dbReference type="InterPro" id="IPR000182">
    <property type="entry name" value="GNAT_dom"/>
</dbReference>